<evidence type="ECO:0000313" key="2">
    <source>
        <dbReference type="Proteomes" id="UP001549047"/>
    </source>
</evidence>
<dbReference type="Pfam" id="PF12096">
    <property type="entry name" value="DUF3572"/>
    <property type="match status" value="1"/>
</dbReference>
<name>A0ABV2IWF3_9HYPH</name>
<sequence>MRLKPEKKTEAAPDAQEIAVAILAWLGEEPDMLTRFLSLSGLDASSLRQFSRSPGFAEALMEFVMAHEPSLIAFSAHSGIAPAMVAAAWQRLSGPAYGGTGA</sequence>
<keyword evidence="2" id="KW-1185">Reference proteome</keyword>
<comment type="caution">
    <text evidence="1">The sequence shown here is derived from an EMBL/GenBank/DDBJ whole genome shotgun (WGS) entry which is preliminary data.</text>
</comment>
<dbReference type="RefSeq" id="WP_354555277.1">
    <property type="nucleotide sequence ID" value="NZ_JBEPMB010000001.1"/>
</dbReference>
<protein>
    <recommendedName>
        <fullName evidence="3">DUF3572 domain-containing protein</fullName>
    </recommendedName>
</protein>
<accession>A0ABV2IWF3</accession>
<proteinExistence type="predicted"/>
<dbReference type="Proteomes" id="UP001549047">
    <property type="component" value="Unassembled WGS sequence"/>
</dbReference>
<dbReference type="InterPro" id="IPR021955">
    <property type="entry name" value="DUF3572"/>
</dbReference>
<reference evidence="1 2" key="1">
    <citation type="submission" date="2024-06" db="EMBL/GenBank/DDBJ databases">
        <title>Genomic Encyclopedia of Type Strains, Phase IV (KMG-IV): sequencing the most valuable type-strain genomes for metagenomic binning, comparative biology and taxonomic classification.</title>
        <authorList>
            <person name="Goeker M."/>
        </authorList>
    </citation>
    <scope>NUCLEOTIDE SEQUENCE [LARGE SCALE GENOMIC DNA]</scope>
    <source>
        <strain evidence="1 2">DSM 29780</strain>
    </source>
</reference>
<evidence type="ECO:0000313" key="1">
    <source>
        <dbReference type="EMBL" id="MET3612736.1"/>
    </source>
</evidence>
<evidence type="ECO:0008006" key="3">
    <source>
        <dbReference type="Google" id="ProtNLM"/>
    </source>
</evidence>
<dbReference type="EMBL" id="JBEPMB010000001">
    <property type="protein sequence ID" value="MET3612736.1"/>
    <property type="molecule type" value="Genomic_DNA"/>
</dbReference>
<organism evidence="1 2">
    <name type="scientific">Rhizobium aquaticum</name>
    <dbReference type="NCBI Taxonomy" id="1549636"/>
    <lineage>
        <taxon>Bacteria</taxon>
        <taxon>Pseudomonadati</taxon>
        <taxon>Pseudomonadota</taxon>
        <taxon>Alphaproteobacteria</taxon>
        <taxon>Hyphomicrobiales</taxon>
        <taxon>Rhizobiaceae</taxon>
        <taxon>Rhizobium/Agrobacterium group</taxon>
        <taxon>Rhizobium</taxon>
    </lineage>
</organism>
<gene>
    <name evidence="1" type="ORF">ABID16_001041</name>
</gene>